<dbReference type="InterPro" id="IPR008551">
    <property type="entry name" value="TANGO2"/>
</dbReference>
<sequence>MCTVTFVNSNGKIIITSNRDEKVLRPKAIEPRNYLIHHKNVFFPKDSKAGGTWYAVDENANVIVLLNGAAVKHIPKSHYRKSRGLILLDLIGSECITRYWNTIDLDDIEPFTLVVLENMELFQLRWDGQAKESIQLDETKSHIWSSSTLYPMEIREHRAQWFSAFLEGKETVSETGMMDFHRYTEEGNPENGLVINRNETLKTLSITQTVIEKNKVVLRHLDLIQNEQFINSFIVI</sequence>
<evidence type="ECO:0008006" key="3">
    <source>
        <dbReference type="Google" id="ProtNLM"/>
    </source>
</evidence>
<dbReference type="Pfam" id="PF05742">
    <property type="entry name" value="TANGO2"/>
    <property type="match status" value="1"/>
</dbReference>
<dbReference type="OrthoDB" id="4380123at2"/>
<dbReference type="AlphaFoldDB" id="A0A4Z0LCQ1"/>
<proteinExistence type="predicted"/>
<dbReference type="EMBL" id="SRLH01000001">
    <property type="protein sequence ID" value="TGD59666.1"/>
    <property type="molecule type" value="Genomic_DNA"/>
</dbReference>
<dbReference type="Proteomes" id="UP000297407">
    <property type="component" value="Unassembled WGS sequence"/>
</dbReference>
<dbReference type="PANTHER" id="PTHR17985:SF8">
    <property type="entry name" value="TRANSPORT AND GOLGI ORGANIZATION PROTEIN 2 HOMOLOG"/>
    <property type="match status" value="1"/>
</dbReference>
<dbReference type="PANTHER" id="PTHR17985">
    <property type="entry name" value="SER/THR-RICH PROTEIN T10 IN DGCR REGION"/>
    <property type="match status" value="1"/>
</dbReference>
<dbReference type="RefSeq" id="WP_135524873.1">
    <property type="nucleotide sequence ID" value="NZ_SRLH01000001.1"/>
</dbReference>
<accession>A0A4Z0LCQ1</accession>
<organism evidence="1 2">
    <name type="scientific">Flavobacterium humi</name>
    <dbReference type="NCBI Taxonomy" id="2562683"/>
    <lineage>
        <taxon>Bacteria</taxon>
        <taxon>Pseudomonadati</taxon>
        <taxon>Bacteroidota</taxon>
        <taxon>Flavobacteriia</taxon>
        <taxon>Flavobacteriales</taxon>
        <taxon>Flavobacteriaceae</taxon>
        <taxon>Flavobacterium</taxon>
    </lineage>
</organism>
<evidence type="ECO:0000313" key="2">
    <source>
        <dbReference type="Proteomes" id="UP000297407"/>
    </source>
</evidence>
<gene>
    <name evidence="1" type="ORF">E4635_01665</name>
</gene>
<reference evidence="1 2" key="1">
    <citation type="submission" date="2019-04" db="EMBL/GenBank/DDBJ databases">
        <title>Flavobacterium sp. strain DS2-A Genome sequencing and assembly.</title>
        <authorList>
            <person name="Kim I."/>
        </authorList>
    </citation>
    <scope>NUCLEOTIDE SEQUENCE [LARGE SCALE GENOMIC DNA]</scope>
    <source>
        <strain evidence="1 2">DS2-A</strain>
    </source>
</reference>
<evidence type="ECO:0000313" key="1">
    <source>
        <dbReference type="EMBL" id="TGD59666.1"/>
    </source>
</evidence>
<name>A0A4Z0LCQ1_9FLAO</name>
<keyword evidence="2" id="KW-1185">Reference proteome</keyword>
<protein>
    <recommendedName>
        <fullName evidence="3">NRDE family protein</fullName>
    </recommendedName>
</protein>
<comment type="caution">
    <text evidence="1">The sequence shown here is derived from an EMBL/GenBank/DDBJ whole genome shotgun (WGS) entry which is preliminary data.</text>
</comment>